<dbReference type="Gene3D" id="3.40.50.11350">
    <property type="match status" value="1"/>
</dbReference>
<proteinExistence type="predicted"/>
<gene>
    <name evidence="1" type="ORF">AAE3_LOCUS9418</name>
</gene>
<dbReference type="CDD" id="cd11296">
    <property type="entry name" value="O-FucT_like"/>
    <property type="match status" value="1"/>
</dbReference>
<keyword evidence="2" id="KW-1185">Reference proteome</keyword>
<accession>A0A8S0XNH6</accession>
<evidence type="ECO:0000313" key="1">
    <source>
        <dbReference type="EMBL" id="CAA7266953.1"/>
    </source>
</evidence>
<dbReference type="OrthoDB" id="423313at2759"/>
<dbReference type="Proteomes" id="UP000467700">
    <property type="component" value="Unassembled WGS sequence"/>
</dbReference>
<protein>
    <recommendedName>
        <fullName evidence="3">Peptide-O-fucosyltransferase</fullName>
    </recommendedName>
</protein>
<evidence type="ECO:0008006" key="3">
    <source>
        <dbReference type="Google" id="ProtNLM"/>
    </source>
</evidence>
<organism evidence="1 2">
    <name type="scientific">Cyclocybe aegerita</name>
    <name type="common">Black poplar mushroom</name>
    <name type="synonym">Agrocybe aegerita</name>
    <dbReference type="NCBI Taxonomy" id="1973307"/>
    <lineage>
        <taxon>Eukaryota</taxon>
        <taxon>Fungi</taxon>
        <taxon>Dikarya</taxon>
        <taxon>Basidiomycota</taxon>
        <taxon>Agaricomycotina</taxon>
        <taxon>Agaricomycetes</taxon>
        <taxon>Agaricomycetidae</taxon>
        <taxon>Agaricales</taxon>
        <taxon>Agaricineae</taxon>
        <taxon>Bolbitiaceae</taxon>
        <taxon>Cyclocybe</taxon>
    </lineage>
</organism>
<comment type="caution">
    <text evidence="1">The sequence shown here is derived from an EMBL/GenBank/DDBJ whole genome shotgun (WGS) entry which is preliminary data.</text>
</comment>
<dbReference type="EMBL" id="CACVBS010000057">
    <property type="protein sequence ID" value="CAA7266953.1"/>
    <property type="molecule type" value="Genomic_DNA"/>
</dbReference>
<reference evidence="1 2" key="1">
    <citation type="submission" date="2020-01" db="EMBL/GenBank/DDBJ databases">
        <authorList>
            <person name="Gupta K D."/>
        </authorList>
    </citation>
    <scope>NUCLEOTIDE SEQUENCE [LARGE SCALE GENOMIC DNA]</scope>
</reference>
<dbReference type="AlphaFoldDB" id="A0A8S0XNH6"/>
<name>A0A8S0XNH6_CYCAE</name>
<sequence>MPPFIAVHVRRGDFGRQCRDGRKPEECFVPLEEYLKAVGNAIQQELHEKKAMDVKHVVLMSDEKDPKFWEETKKLGWTHFNHEQDKTVQKYGEWYPVLVDSVAQSLASGFVGTGDSTYSLMSARRVEDWNAGPRFLVKRNLGHPS</sequence>
<evidence type="ECO:0000313" key="2">
    <source>
        <dbReference type="Proteomes" id="UP000467700"/>
    </source>
</evidence>